<evidence type="ECO:0000313" key="2">
    <source>
        <dbReference type="Proteomes" id="UP001437256"/>
    </source>
</evidence>
<dbReference type="InterPro" id="IPR032675">
    <property type="entry name" value="LRR_dom_sf"/>
</dbReference>
<dbReference type="EMBL" id="JBBXMP010000108">
    <property type="protein sequence ID" value="KAL0062337.1"/>
    <property type="molecule type" value="Genomic_DNA"/>
</dbReference>
<dbReference type="Gene3D" id="3.80.10.10">
    <property type="entry name" value="Ribonuclease Inhibitor"/>
    <property type="match status" value="1"/>
</dbReference>
<dbReference type="Proteomes" id="UP001437256">
    <property type="component" value="Unassembled WGS sequence"/>
</dbReference>
<gene>
    <name evidence="1" type="ORF">AAF712_010821</name>
</gene>
<protein>
    <recommendedName>
        <fullName evidence="3">F-box domain-containing protein</fullName>
    </recommendedName>
</protein>
<evidence type="ECO:0000313" key="1">
    <source>
        <dbReference type="EMBL" id="KAL0062337.1"/>
    </source>
</evidence>
<organism evidence="1 2">
    <name type="scientific">Marasmius tenuissimus</name>
    <dbReference type="NCBI Taxonomy" id="585030"/>
    <lineage>
        <taxon>Eukaryota</taxon>
        <taxon>Fungi</taxon>
        <taxon>Dikarya</taxon>
        <taxon>Basidiomycota</taxon>
        <taxon>Agaricomycotina</taxon>
        <taxon>Agaricomycetes</taxon>
        <taxon>Agaricomycetidae</taxon>
        <taxon>Agaricales</taxon>
        <taxon>Marasmiineae</taxon>
        <taxon>Marasmiaceae</taxon>
        <taxon>Marasmius</taxon>
    </lineage>
</organism>
<name>A0ABR2ZPM5_9AGAR</name>
<sequence>MLILGENGENRLVLGDDKDNEPMNIEKLPLELLREILRAYISKGALLSSRWNYSRDRKADAKILLAKFRLLAVSRSWYRAGMDLVYEDVLLPDRRRARLFLDSMTFSDSSSVALGRLTKTLVLAGWKERSMEEGLGYRLKVDALQRLLGLCPNLLSFALVPDEHMPHQLHVSPRYLFPHPLNHPRIKSLKISLYALLKWRVSTFDGFANTLEEFTLDNRSIRVHESSSSFVRARSNVVWPTLTWLRVWDQNNACVEDIFSDERWSTPAQMPSLERMSLHLQRHPSITSFKLLTPLKYLAFLEEPDKWYHHSQTLPDFPTPDFLERLVGACPKLQHLVLGCNCPSVQLSSISHSVLKSIDIWFDAGVKDFLTAARKDWDSDGRIQVTIDAVFERCTNLKSFRFFEKGLLDTEAFVDLPATISPEKYGGSKDCDARRLSAARG</sequence>
<evidence type="ECO:0008006" key="3">
    <source>
        <dbReference type="Google" id="ProtNLM"/>
    </source>
</evidence>
<comment type="caution">
    <text evidence="1">The sequence shown here is derived from an EMBL/GenBank/DDBJ whole genome shotgun (WGS) entry which is preliminary data.</text>
</comment>
<proteinExistence type="predicted"/>
<accession>A0ABR2ZPM5</accession>
<keyword evidence="2" id="KW-1185">Reference proteome</keyword>
<reference evidence="1 2" key="1">
    <citation type="submission" date="2024-05" db="EMBL/GenBank/DDBJ databases">
        <title>A draft genome resource for the thread blight pathogen Marasmius tenuissimus strain MS-2.</title>
        <authorList>
            <person name="Yulfo-Soto G.E."/>
            <person name="Baruah I.K."/>
            <person name="Amoako-Attah I."/>
            <person name="Bukari Y."/>
            <person name="Meinhardt L.W."/>
            <person name="Bailey B.A."/>
            <person name="Cohen S.P."/>
        </authorList>
    </citation>
    <scope>NUCLEOTIDE SEQUENCE [LARGE SCALE GENOMIC DNA]</scope>
    <source>
        <strain evidence="1 2">MS-2</strain>
    </source>
</reference>